<dbReference type="InterPro" id="IPR025230">
    <property type="entry name" value="DUF4172"/>
</dbReference>
<comment type="caution">
    <text evidence="4">The sequence shown here is derived from an EMBL/GenBank/DDBJ whole genome shotgun (WGS) entry which is preliminary data.</text>
</comment>
<name>A0A6B2LX32_9BACT</name>
<dbReference type="Pfam" id="PF13776">
    <property type="entry name" value="DUF4172"/>
    <property type="match status" value="1"/>
</dbReference>
<dbReference type="SUPFAM" id="SSF140931">
    <property type="entry name" value="Fic-like"/>
    <property type="match status" value="1"/>
</dbReference>
<dbReference type="InterPro" id="IPR036388">
    <property type="entry name" value="WH-like_DNA-bd_sf"/>
</dbReference>
<gene>
    <name evidence="4" type="ORF">G0Q06_01500</name>
</gene>
<dbReference type="InterPro" id="IPR003812">
    <property type="entry name" value="Fido"/>
</dbReference>
<keyword evidence="2" id="KW-0547">Nucleotide-binding</keyword>
<dbReference type="PANTHER" id="PTHR13504">
    <property type="entry name" value="FIDO DOMAIN-CONTAINING PROTEIN DDB_G0283145"/>
    <property type="match status" value="1"/>
</dbReference>
<keyword evidence="2" id="KW-0067">ATP-binding</keyword>
<evidence type="ECO:0000313" key="4">
    <source>
        <dbReference type="EMBL" id="NDV61118.1"/>
    </source>
</evidence>
<feature type="binding site" evidence="2">
    <location>
        <position position="250"/>
    </location>
    <ligand>
        <name>ATP</name>
        <dbReference type="ChEBI" id="CHEBI:30616"/>
    </ligand>
</feature>
<dbReference type="EMBL" id="JAAGNX010000001">
    <property type="protein sequence ID" value="NDV61118.1"/>
    <property type="molecule type" value="Genomic_DNA"/>
</dbReference>
<dbReference type="Proteomes" id="UP000478417">
    <property type="component" value="Unassembled WGS sequence"/>
</dbReference>
<proteinExistence type="predicted"/>
<dbReference type="PANTHER" id="PTHR13504:SF33">
    <property type="entry name" value="FIC FAMILY PROTEIN"/>
    <property type="match status" value="1"/>
</dbReference>
<organism evidence="4 5">
    <name type="scientific">Oceanipulchritudo coccoides</name>
    <dbReference type="NCBI Taxonomy" id="2706888"/>
    <lineage>
        <taxon>Bacteria</taxon>
        <taxon>Pseudomonadati</taxon>
        <taxon>Verrucomicrobiota</taxon>
        <taxon>Opitutia</taxon>
        <taxon>Puniceicoccales</taxon>
        <taxon>Oceanipulchritudinaceae</taxon>
        <taxon>Oceanipulchritudo</taxon>
    </lineage>
</organism>
<dbReference type="InterPro" id="IPR036597">
    <property type="entry name" value="Fido-like_dom_sf"/>
</dbReference>
<dbReference type="GO" id="GO:0005524">
    <property type="term" value="F:ATP binding"/>
    <property type="evidence" value="ECO:0007669"/>
    <property type="project" value="UniProtKB-KW"/>
</dbReference>
<reference evidence="4 5" key="1">
    <citation type="submission" date="2020-02" db="EMBL/GenBank/DDBJ databases">
        <title>Albibacoteraceae fam. nov., the first described family within the subdivision 4 Verrucomicrobia.</title>
        <authorList>
            <person name="Xi F."/>
        </authorList>
    </citation>
    <scope>NUCLEOTIDE SEQUENCE [LARGE SCALE GENOMIC DNA]</scope>
    <source>
        <strain evidence="4 5">CK1056</strain>
    </source>
</reference>
<evidence type="ECO:0000256" key="1">
    <source>
        <dbReference type="PIRSR" id="PIRSR640198-1"/>
    </source>
</evidence>
<sequence length="364" mass="41685">MRWNWQQTDWPHFRYESGKFTKAETAFLKGVGVVLGTCEHLESEDAQRLKIELISTEAIKTSAIEGEVLDRDSVQSSLKRHFGLQSDRKQIPERESGIAELMVDLYTSAEKPLTHEVLFSWHRMVMAGSRDVRDIGRYRTHDEAMQVVSGPIEHRRIHFEAPPSGRVGLEMDGFIKWFNKTRDLPALVRSGLAHLYFVSVHPFEDGNGRIARALSEKVLAQAIGEPTLTALSYQIESERKEYYKQLELANKDLEVTAWLEYFCGEVLAAQKWTLGQIRFLVEKTKLYDRLRGRLNERQQKVLERMFREGPEGFKGGLSAEKYTSIAKCSRATTTRDLTDLVSMGALEKSGQLKGTRYWLALPQN</sequence>
<protein>
    <submittedName>
        <fullName evidence="4">Fic family protein</fullName>
    </submittedName>
</protein>
<dbReference type="Gene3D" id="1.10.3290.10">
    <property type="entry name" value="Fido-like domain"/>
    <property type="match status" value="1"/>
</dbReference>
<dbReference type="Pfam" id="PF02661">
    <property type="entry name" value="Fic"/>
    <property type="match status" value="1"/>
</dbReference>
<evidence type="ECO:0000256" key="2">
    <source>
        <dbReference type="PIRSR" id="PIRSR640198-2"/>
    </source>
</evidence>
<feature type="binding site" evidence="2">
    <location>
        <begin position="205"/>
        <end position="212"/>
    </location>
    <ligand>
        <name>ATP</name>
        <dbReference type="ChEBI" id="CHEBI:30616"/>
    </ligand>
</feature>
<feature type="domain" description="Fido" evidence="3">
    <location>
        <begin position="113"/>
        <end position="264"/>
    </location>
</feature>
<feature type="binding site" evidence="2">
    <location>
        <begin position="242"/>
        <end position="243"/>
    </location>
    <ligand>
        <name>ATP</name>
        <dbReference type="ChEBI" id="CHEBI:30616"/>
    </ligand>
</feature>
<dbReference type="Gene3D" id="1.10.10.10">
    <property type="entry name" value="Winged helix-like DNA-binding domain superfamily/Winged helix DNA-binding domain"/>
    <property type="match status" value="1"/>
</dbReference>
<keyword evidence="5" id="KW-1185">Reference proteome</keyword>
<dbReference type="InterPro" id="IPR040198">
    <property type="entry name" value="Fido_containing"/>
</dbReference>
<accession>A0A6B2LX32</accession>
<evidence type="ECO:0000313" key="5">
    <source>
        <dbReference type="Proteomes" id="UP000478417"/>
    </source>
</evidence>
<feature type="active site" evidence="1">
    <location>
        <position position="201"/>
    </location>
</feature>
<dbReference type="RefSeq" id="WP_163961763.1">
    <property type="nucleotide sequence ID" value="NZ_JAAGNX010000001.1"/>
</dbReference>
<evidence type="ECO:0000259" key="3">
    <source>
        <dbReference type="PROSITE" id="PS51459"/>
    </source>
</evidence>
<dbReference type="PROSITE" id="PS51459">
    <property type="entry name" value="FIDO"/>
    <property type="match status" value="1"/>
</dbReference>
<dbReference type="AlphaFoldDB" id="A0A6B2LX32"/>